<keyword evidence="14" id="KW-1185">Reference proteome</keyword>
<feature type="binding site" evidence="8">
    <location>
        <position position="184"/>
    </location>
    <ligand>
        <name>UDP-N-acetyl-alpha-D-muramoyl-L-alanyl-D-glutamate</name>
        <dbReference type="ChEBI" id="CHEBI:83900"/>
    </ligand>
</feature>
<reference evidence="13" key="1">
    <citation type="submission" date="2020-09" db="EMBL/GenBank/DDBJ databases">
        <title>A novel bacterium of genus Bacillus, isolated from South China Sea.</title>
        <authorList>
            <person name="Huang H."/>
            <person name="Mo K."/>
            <person name="Hu Y."/>
        </authorList>
    </citation>
    <scope>NUCLEOTIDE SEQUENCE</scope>
    <source>
        <strain evidence="13">IB182487</strain>
    </source>
</reference>
<dbReference type="NCBIfam" id="TIGR01085">
    <property type="entry name" value="murE"/>
    <property type="match status" value="1"/>
</dbReference>
<dbReference type="HAMAP" id="MF_00208">
    <property type="entry name" value="MurE"/>
    <property type="match status" value="1"/>
</dbReference>
<dbReference type="PANTHER" id="PTHR23135">
    <property type="entry name" value="MUR LIGASE FAMILY MEMBER"/>
    <property type="match status" value="1"/>
</dbReference>
<keyword evidence="8 13" id="KW-0436">Ligase</keyword>
<evidence type="ECO:0000256" key="3">
    <source>
        <dbReference type="ARBA" id="ARBA00022618"/>
    </source>
</evidence>
<protein>
    <recommendedName>
        <fullName evidence="8">UDP-N-acetylmuramyl-tripeptide synthetase</fullName>
        <ecNumber evidence="8">6.3.2.-</ecNumber>
    </recommendedName>
    <alternativeName>
        <fullName evidence="8">UDP-MurNAc-tripeptide synthetase</fullName>
    </alternativeName>
</protein>
<evidence type="ECO:0000313" key="14">
    <source>
        <dbReference type="Proteomes" id="UP000626844"/>
    </source>
</evidence>
<evidence type="ECO:0000259" key="10">
    <source>
        <dbReference type="Pfam" id="PF01225"/>
    </source>
</evidence>
<keyword evidence="3 8" id="KW-0132">Cell division</keyword>
<dbReference type="Pfam" id="PF01225">
    <property type="entry name" value="Mur_ligase"/>
    <property type="match status" value="1"/>
</dbReference>
<dbReference type="GO" id="GO:0005737">
    <property type="term" value="C:cytoplasm"/>
    <property type="evidence" value="ECO:0007669"/>
    <property type="project" value="UniProtKB-SubCell"/>
</dbReference>
<dbReference type="GO" id="GO:0008360">
    <property type="term" value="P:regulation of cell shape"/>
    <property type="evidence" value="ECO:0007669"/>
    <property type="project" value="UniProtKB-KW"/>
</dbReference>
<feature type="domain" description="Mur ligase central" evidence="12">
    <location>
        <begin position="108"/>
        <end position="305"/>
    </location>
</feature>
<evidence type="ECO:0000256" key="9">
    <source>
        <dbReference type="RuleBase" id="RU004135"/>
    </source>
</evidence>
<keyword evidence="6 8" id="KW-0131">Cell cycle</keyword>
<feature type="modified residue" description="N6-carboxylysine" evidence="8">
    <location>
        <position position="216"/>
    </location>
</feature>
<dbReference type="GO" id="GO:0016881">
    <property type="term" value="F:acid-amino acid ligase activity"/>
    <property type="evidence" value="ECO:0007669"/>
    <property type="project" value="UniProtKB-UniRule"/>
</dbReference>
<dbReference type="Gene3D" id="3.90.190.20">
    <property type="entry name" value="Mur ligase, C-terminal domain"/>
    <property type="match status" value="1"/>
</dbReference>
<evidence type="ECO:0000259" key="12">
    <source>
        <dbReference type="Pfam" id="PF08245"/>
    </source>
</evidence>
<comment type="caution">
    <text evidence="13">The sequence shown here is derived from an EMBL/GenBank/DDBJ whole genome shotgun (WGS) entry which is preliminary data.</text>
</comment>
<evidence type="ECO:0000256" key="4">
    <source>
        <dbReference type="ARBA" id="ARBA00022960"/>
    </source>
</evidence>
<feature type="binding site" evidence="8">
    <location>
        <begin position="152"/>
        <end position="153"/>
    </location>
    <ligand>
        <name>UDP-N-acetyl-alpha-D-muramoyl-L-alanyl-D-glutamate</name>
        <dbReference type="ChEBI" id="CHEBI:83900"/>
    </ligand>
</feature>
<dbReference type="GO" id="GO:0071555">
    <property type="term" value="P:cell wall organization"/>
    <property type="evidence" value="ECO:0007669"/>
    <property type="project" value="UniProtKB-KW"/>
</dbReference>
<dbReference type="Pfam" id="PF08245">
    <property type="entry name" value="Mur_ligase_M"/>
    <property type="match status" value="1"/>
</dbReference>
<feature type="binding site" evidence="8">
    <location>
        <begin position="110"/>
        <end position="116"/>
    </location>
    <ligand>
        <name>ATP</name>
        <dbReference type="ChEBI" id="CHEBI:30616"/>
    </ligand>
</feature>
<comment type="function">
    <text evidence="8">Catalyzes the addition of an amino acid to the nucleotide precursor UDP-N-acetylmuramoyl-L-alanyl-D-glutamate (UMAG) in the biosynthesis of bacterial cell-wall peptidoglycan.</text>
</comment>
<dbReference type="SUPFAM" id="SSF63418">
    <property type="entry name" value="MurE/MurF N-terminal domain"/>
    <property type="match status" value="1"/>
</dbReference>
<organism evidence="13 14">
    <name type="scientific">Metabacillus arenae</name>
    <dbReference type="NCBI Taxonomy" id="2771434"/>
    <lineage>
        <taxon>Bacteria</taxon>
        <taxon>Bacillati</taxon>
        <taxon>Bacillota</taxon>
        <taxon>Bacilli</taxon>
        <taxon>Bacillales</taxon>
        <taxon>Bacillaceae</taxon>
        <taxon>Metabacillus</taxon>
    </lineage>
</organism>
<feature type="domain" description="Mur ligase N-terminal catalytic" evidence="10">
    <location>
        <begin position="25"/>
        <end position="96"/>
    </location>
</feature>
<keyword evidence="7 8" id="KW-0961">Cell wall biogenesis/degradation</keyword>
<keyword evidence="8" id="KW-0963">Cytoplasm</keyword>
<dbReference type="Gene3D" id="3.40.1190.10">
    <property type="entry name" value="Mur-like, catalytic domain"/>
    <property type="match status" value="1"/>
</dbReference>
<name>A0A926NH81_9BACI</name>
<gene>
    <name evidence="8" type="primary">murE</name>
    <name evidence="13" type="ORF">IC621_10935</name>
</gene>
<dbReference type="GO" id="GO:0009252">
    <property type="term" value="P:peptidoglycan biosynthetic process"/>
    <property type="evidence" value="ECO:0007669"/>
    <property type="project" value="UniProtKB-UniRule"/>
</dbReference>
<dbReference type="GO" id="GO:0051301">
    <property type="term" value="P:cell division"/>
    <property type="evidence" value="ECO:0007669"/>
    <property type="project" value="UniProtKB-KW"/>
</dbReference>
<dbReference type="PANTHER" id="PTHR23135:SF4">
    <property type="entry name" value="UDP-N-ACETYLMURAMOYL-L-ALANYL-D-GLUTAMATE--2,6-DIAMINOPIMELATE LIGASE MURE HOMOLOG, CHLOROPLASTIC"/>
    <property type="match status" value="1"/>
</dbReference>
<feature type="binding site" evidence="8">
    <location>
        <position position="176"/>
    </location>
    <ligand>
        <name>UDP-N-acetyl-alpha-D-muramoyl-L-alanyl-D-glutamate</name>
        <dbReference type="ChEBI" id="CHEBI:83900"/>
    </ligand>
</feature>
<dbReference type="NCBIfam" id="NF001126">
    <property type="entry name" value="PRK00139.1-4"/>
    <property type="match status" value="1"/>
</dbReference>
<feature type="binding site" evidence="8">
    <location>
        <position position="151"/>
    </location>
    <ligand>
        <name>UDP-N-acetyl-alpha-D-muramoyl-L-alanyl-D-glutamate</name>
        <dbReference type="ChEBI" id="CHEBI:83900"/>
    </ligand>
</feature>
<evidence type="ECO:0000259" key="11">
    <source>
        <dbReference type="Pfam" id="PF02875"/>
    </source>
</evidence>
<evidence type="ECO:0000256" key="2">
    <source>
        <dbReference type="ARBA" id="ARBA00005898"/>
    </source>
</evidence>
<comment type="pathway">
    <text evidence="1 8 9">Cell wall biogenesis; peptidoglycan biosynthesis.</text>
</comment>
<dbReference type="GO" id="GO:0000287">
    <property type="term" value="F:magnesium ion binding"/>
    <property type="evidence" value="ECO:0007669"/>
    <property type="project" value="UniProtKB-UniRule"/>
</dbReference>
<dbReference type="InterPro" id="IPR036565">
    <property type="entry name" value="Mur-like_cat_sf"/>
</dbReference>
<dbReference type="AlphaFoldDB" id="A0A926NH81"/>
<evidence type="ECO:0000256" key="7">
    <source>
        <dbReference type="ARBA" id="ARBA00023316"/>
    </source>
</evidence>
<comment type="cofactor">
    <cofactor evidence="8">
        <name>Mg(2+)</name>
        <dbReference type="ChEBI" id="CHEBI:18420"/>
    </cofactor>
</comment>
<keyword evidence="8" id="KW-0547">Nucleotide-binding</keyword>
<proteinExistence type="inferred from homology"/>
<dbReference type="Pfam" id="PF02875">
    <property type="entry name" value="Mur_ligase_C"/>
    <property type="match status" value="1"/>
</dbReference>
<feature type="binding site" evidence="8">
    <location>
        <position position="31"/>
    </location>
    <ligand>
        <name>UDP-N-acetyl-alpha-D-muramoyl-L-alanyl-D-glutamate</name>
        <dbReference type="ChEBI" id="CHEBI:83900"/>
    </ligand>
</feature>
<comment type="PTM">
    <text evidence="8">Carboxylation is probably crucial for Mg(2+) binding and, consequently, for the gamma-phosphate positioning of ATP.</text>
</comment>
<dbReference type="InterPro" id="IPR036615">
    <property type="entry name" value="Mur_ligase_C_dom_sf"/>
</dbReference>
<evidence type="ECO:0000256" key="8">
    <source>
        <dbReference type="HAMAP-Rule" id="MF_00208"/>
    </source>
</evidence>
<dbReference type="InterPro" id="IPR000713">
    <property type="entry name" value="Mur_ligase_N"/>
</dbReference>
<dbReference type="InterPro" id="IPR013221">
    <property type="entry name" value="Mur_ligase_cen"/>
</dbReference>
<dbReference type="EMBL" id="JACXAI010000012">
    <property type="protein sequence ID" value="MBD1380745.1"/>
    <property type="molecule type" value="Genomic_DNA"/>
</dbReference>
<dbReference type="SUPFAM" id="SSF53244">
    <property type="entry name" value="MurD-like peptide ligases, peptide-binding domain"/>
    <property type="match status" value="1"/>
</dbReference>
<keyword evidence="8" id="KW-0067">ATP-binding</keyword>
<dbReference type="RefSeq" id="WP_191158344.1">
    <property type="nucleotide sequence ID" value="NZ_JACXAI010000012.1"/>
</dbReference>
<evidence type="ECO:0000256" key="1">
    <source>
        <dbReference type="ARBA" id="ARBA00004752"/>
    </source>
</evidence>
<sequence length="481" mass="54607">MKLALLLSELLDRSKYELHSDIDVRGIEDNSLKVKEGYAFVAIKGYKMDGHQFIEDAIEKGASVIFGERDLTPLKVPYIRVENSRKFLAKLTGAFYEFPYRKHKIIGITGTNGKTTTSFMLKHFLEKAGYSCALFGSVQNYVNGHKRTALNTTPSPIHLNQMLAESKDEYVIMEVSSHGISQDRVEGIYFDYCLFTNLTHDHLDYHKSMEDYFLTKAVLFKQLKKSGTAVINTQDEWGDKLKSMLDGSVNILTFGDLKTDDLQLVDAFTDCRTTALLRHGDDIVTLMPTLPGEHNVYNAALAYLTARKIGVRKDKLLQSLKNFSGVPGRFEFVESKGNPTVIIDYGHTPDAIFHCLTTGKDCGARKIFHVFGFRGDRDQTKRPEMIRISAEISDRYFLTTDNLNETNLEKMVQELNILQAENGNQKGEIVSDRTLAIKKAWNEAKEGDWIFITGKGLEKYEELYTLKTENDRQTVELLINN</sequence>
<feature type="binding site" evidence="8">
    <location>
        <position position="182"/>
    </location>
    <ligand>
        <name>UDP-N-acetyl-alpha-D-muramoyl-L-alanyl-D-glutamate</name>
        <dbReference type="ChEBI" id="CHEBI:83900"/>
    </ligand>
</feature>
<evidence type="ECO:0000313" key="13">
    <source>
        <dbReference type="EMBL" id="MBD1380745.1"/>
    </source>
</evidence>
<feature type="domain" description="Mur ligase C-terminal" evidence="11">
    <location>
        <begin position="328"/>
        <end position="456"/>
    </location>
</feature>
<keyword evidence="8" id="KW-0460">Magnesium</keyword>
<dbReference type="GO" id="GO:0005524">
    <property type="term" value="F:ATP binding"/>
    <property type="evidence" value="ECO:0007669"/>
    <property type="project" value="UniProtKB-UniRule"/>
</dbReference>
<dbReference type="Gene3D" id="3.40.1390.10">
    <property type="entry name" value="MurE/MurF, N-terminal domain"/>
    <property type="match status" value="1"/>
</dbReference>
<comment type="similarity">
    <text evidence="2 8">Belongs to the MurCDEF family. MurE subfamily.</text>
</comment>
<comment type="caution">
    <text evidence="8">Lacks conserved residue(s) required for the propagation of feature annotation.</text>
</comment>
<dbReference type="SUPFAM" id="SSF53623">
    <property type="entry name" value="MurD-like peptide ligases, catalytic domain"/>
    <property type="match status" value="1"/>
</dbReference>
<evidence type="ECO:0000256" key="5">
    <source>
        <dbReference type="ARBA" id="ARBA00022984"/>
    </source>
</evidence>
<accession>A0A926NH81</accession>
<dbReference type="Proteomes" id="UP000626844">
    <property type="component" value="Unassembled WGS sequence"/>
</dbReference>
<comment type="subcellular location">
    <subcellularLocation>
        <location evidence="8 9">Cytoplasm</location>
    </subcellularLocation>
</comment>
<dbReference type="EC" id="6.3.2.-" evidence="8"/>
<keyword evidence="5 8" id="KW-0573">Peptidoglycan synthesis</keyword>
<dbReference type="InterPro" id="IPR005761">
    <property type="entry name" value="UDP-N-AcMur-Glu-dNH2Pim_ligase"/>
</dbReference>
<keyword evidence="4 8" id="KW-0133">Cell shape</keyword>
<evidence type="ECO:0000256" key="6">
    <source>
        <dbReference type="ARBA" id="ARBA00023306"/>
    </source>
</evidence>
<dbReference type="InterPro" id="IPR004101">
    <property type="entry name" value="Mur_ligase_C"/>
</dbReference>
<dbReference type="InterPro" id="IPR035911">
    <property type="entry name" value="MurE/MurF_N"/>
</dbReference>